<name>A0A7S2WNP3_9STRA</name>
<gene>
    <name evidence="1" type="ORF">RMAR1173_LOCUS13815</name>
</gene>
<protein>
    <submittedName>
        <fullName evidence="1">Uncharacterized protein</fullName>
    </submittedName>
</protein>
<organism evidence="1">
    <name type="scientific">Rhizochromulina marina</name>
    <dbReference type="NCBI Taxonomy" id="1034831"/>
    <lineage>
        <taxon>Eukaryota</taxon>
        <taxon>Sar</taxon>
        <taxon>Stramenopiles</taxon>
        <taxon>Ochrophyta</taxon>
        <taxon>Dictyochophyceae</taxon>
        <taxon>Rhizochromulinales</taxon>
        <taxon>Rhizochromulina</taxon>
    </lineage>
</organism>
<sequence>MPPPGRHSVIRRIRKGAAATTGIHRAFSSAYNPATAALILNRQDSEDSEDERVRGGRRGHADVQEKVLLSELNVALEEASGAAEAGTGAVDVLSLGSSDLDTALTECVKFCAVPQVDLAMISSTWELRVLFNHFLLANQMSDAAMAYAFYNSCRSMHDRIAALWQSLRGTQKGNRYTLQKLVVAPELRTVLAASLACDSSTVFSSNVIADAISNARGFMQTHQQGQLVDLDRLSSVFSGAFDEAFVFLSQLIQHFKEHLLVLQRHVISGQPIHLNFDRIYHPSNRR</sequence>
<evidence type="ECO:0000313" key="1">
    <source>
        <dbReference type="EMBL" id="CAD9697252.1"/>
    </source>
</evidence>
<dbReference type="EMBL" id="HBHJ01020879">
    <property type="protein sequence ID" value="CAD9697252.1"/>
    <property type="molecule type" value="Transcribed_RNA"/>
</dbReference>
<reference evidence="1" key="1">
    <citation type="submission" date="2021-01" db="EMBL/GenBank/DDBJ databases">
        <authorList>
            <person name="Corre E."/>
            <person name="Pelletier E."/>
            <person name="Niang G."/>
            <person name="Scheremetjew M."/>
            <person name="Finn R."/>
            <person name="Kale V."/>
            <person name="Holt S."/>
            <person name="Cochrane G."/>
            <person name="Meng A."/>
            <person name="Brown T."/>
            <person name="Cohen L."/>
        </authorList>
    </citation>
    <scope>NUCLEOTIDE SEQUENCE</scope>
    <source>
        <strain evidence="1">CCMP1243</strain>
    </source>
</reference>
<accession>A0A7S2WNP3</accession>
<proteinExistence type="predicted"/>
<dbReference type="AlphaFoldDB" id="A0A7S2WNP3"/>